<dbReference type="Proteomes" id="UP001189122">
    <property type="component" value="Unassembled WGS sequence"/>
</dbReference>
<dbReference type="InterPro" id="IPR039417">
    <property type="entry name" value="Peptidase_C1A_papain-like"/>
</dbReference>
<dbReference type="PROSITE" id="PS00640">
    <property type="entry name" value="THIOL_PROTEASE_ASN"/>
    <property type="match status" value="1"/>
</dbReference>
<evidence type="ECO:0000256" key="4">
    <source>
        <dbReference type="ARBA" id="ARBA00022801"/>
    </source>
</evidence>
<dbReference type="SMART" id="SM00645">
    <property type="entry name" value="Pept_C1"/>
    <property type="match status" value="1"/>
</dbReference>
<keyword evidence="4" id="KW-0378">Hydrolase</keyword>
<dbReference type="SUPFAM" id="SSF54001">
    <property type="entry name" value="Cysteine proteinases"/>
    <property type="match status" value="1"/>
</dbReference>
<evidence type="ECO:0000256" key="1">
    <source>
        <dbReference type="ARBA" id="ARBA00008455"/>
    </source>
</evidence>
<dbReference type="Pfam" id="PF08246">
    <property type="entry name" value="Inhibitor_I29"/>
    <property type="match status" value="1"/>
</dbReference>
<keyword evidence="11" id="KW-1185">Reference proteome</keyword>
<dbReference type="EMBL" id="CACRZD030000006">
    <property type="protein sequence ID" value="CAA6662240.1"/>
    <property type="molecule type" value="Genomic_DNA"/>
</dbReference>
<feature type="domain" description="Cathepsin propeptide inhibitor" evidence="9">
    <location>
        <begin position="49"/>
        <end position="107"/>
    </location>
</feature>
<dbReference type="InterPro" id="IPR013128">
    <property type="entry name" value="Peptidase_C1A"/>
</dbReference>
<feature type="chain" id="PRO_5029538531" evidence="7">
    <location>
        <begin position="24"/>
        <end position="377"/>
    </location>
</feature>
<comment type="similarity">
    <text evidence="1">Belongs to the peptidase C1 family.</text>
</comment>
<dbReference type="AlphaFoldDB" id="A0A7I8IWP5"/>
<keyword evidence="2" id="KW-0645">Protease</keyword>
<evidence type="ECO:0000259" key="8">
    <source>
        <dbReference type="SMART" id="SM00645"/>
    </source>
</evidence>
<organism evidence="10">
    <name type="scientific">Spirodela intermedia</name>
    <name type="common">Intermediate duckweed</name>
    <dbReference type="NCBI Taxonomy" id="51605"/>
    <lineage>
        <taxon>Eukaryota</taxon>
        <taxon>Viridiplantae</taxon>
        <taxon>Streptophyta</taxon>
        <taxon>Embryophyta</taxon>
        <taxon>Tracheophyta</taxon>
        <taxon>Spermatophyta</taxon>
        <taxon>Magnoliopsida</taxon>
        <taxon>Liliopsida</taxon>
        <taxon>Araceae</taxon>
        <taxon>Lemnoideae</taxon>
        <taxon>Spirodela</taxon>
    </lineage>
</organism>
<dbReference type="Pfam" id="PF00112">
    <property type="entry name" value="Peptidase_C1"/>
    <property type="match status" value="1"/>
</dbReference>
<feature type="signal peptide" evidence="7">
    <location>
        <begin position="1"/>
        <end position="23"/>
    </location>
</feature>
<evidence type="ECO:0000256" key="5">
    <source>
        <dbReference type="ARBA" id="ARBA00022807"/>
    </source>
</evidence>
<dbReference type="FunFam" id="3.90.70.10:FF:000067">
    <property type="entry name" value="Senescence-specific cysteine protease"/>
    <property type="match status" value="1"/>
</dbReference>
<dbReference type="PANTHER" id="PTHR12411">
    <property type="entry name" value="CYSTEINE PROTEASE FAMILY C1-RELATED"/>
    <property type="match status" value="1"/>
</dbReference>
<dbReference type="InterPro" id="IPR038765">
    <property type="entry name" value="Papain-like_cys_pep_sf"/>
</dbReference>
<dbReference type="InterPro" id="IPR000668">
    <property type="entry name" value="Peptidase_C1A_C"/>
</dbReference>
<name>A0A7I8IWP5_SPIIN</name>
<evidence type="ECO:0000313" key="11">
    <source>
        <dbReference type="Proteomes" id="UP001189122"/>
    </source>
</evidence>
<evidence type="ECO:0000256" key="3">
    <source>
        <dbReference type="ARBA" id="ARBA00022729"/>
    </source>
</evidence>
<evidence type="ECO:0000256" key="2">
    <source>
        <dbReference type="ARBA" id="ARBA00022670"/>
    </source>
</evidence>
<protein>
    <submittedName>
        <fullName evidence="10">Uncharacterized protein</fullName>
    </submittedName>
</protein>
<reference evidence="10 11" key="1">
    <citation type="submission" date="2019-12" db="EMBL/GenBank/DDBJ databases">
        <authorList>
            <person name="Scholz U."/>
            <person name="Mascher M."/>
            <person name="Fiebig A."/>
        </authorList>
    </citation>
    <scope>NUCLEOTIDE SEQUENCE</scope>
</reference>
<gene>
    <name evidence="10" type="ORF">SI7747_06008633</name>
</gene>
<dbReference type="InterPro" id="IPR013201">
    <property type="entry name" value="Prot_inhib_I29"/>
</dbReference>
<proteinExistence type="inferred from homology"/>
<sequence length="377" mass="42688">MDSCRRETVVLALLLSLFGLSSALDYSIVREDSSERNELRSDQEMRWLYEEWIVNHDKSYSDEVEKAKRFEIFKDNLRFVDDHNRPGNNNTYTVGLNQFADLSDEEFRSMYLGPPLNLSAMPSPPVSKRYIPKRGQYLPTSVDWRRWGAVSAVKNQGVCESCRAFATVATVESLHKIVTGRMITLSEQELVDCDSRNEGCKPGYIYYTYQYIVDNGGIDTDGHYPYRGVAGQCRTDRRRVVRISGFRKVPSRNSYALQYAVAYQPVSVLIEAYSRGFRFHKSHGIISLSLVSSFPGCVHWPCGEATDHFLTVIGYGTDYNGIDYWLVKNSWGTSWGEGGFGKIQRNAGGSGRCAILSQPQYPVMNKWVKAPSGKSSE</sequence>
<keyword evidence="5" id="KW-0788">Thiol protease</keyword>
<evidence type="ECO:0000259" key="9">
    <source>
        <dbReference type="SMART" id="SM00848"/>
    </source>
</evidence>
<evidence type="ECO:0000256" key="7">
    <source>
        <dbReference type="SAM" id="SignalP"/>
    </source>
</evidence>
<dbReference type="SMART" id="SM00848">
    <property type="entry name" value="Inhibitor_I29"/>
    <property type="match status" value="1"/>
</dbReference>
<dbReference type="GO" id="GO:0006508">
    <property type="term" value="P:proteolysis"/>
    <property type="evidence" value="ECO:0007669"/>
    <property type="project" value="UniProtKB-KW"/>
</dbReference>
<dbReference type="PRINTS" id="PR00705">
    <property type="entry name" value="PAPAIN"/>
</dbReference>
<dbReference type="EMBL" id="LR743593">
    <property type="protein sequence ID" value="CAA2622601.1"/>
    <property type="molecule type" value="Genomic_DNA"/>
</dbReference>
<dbReference type="Gene3D" id="3.90.70.10">
    <property type="entry name" value="Cysteine proteinases"/>
    <property type="match status" value="1"/>
</dbReference>
<dbReference type="InterPro" id="IPR025661">
    <property type="entry name" value="Pept_asp_AS"/>
</dbReference>
<dbReference type="GO" id="GO:0008234">
    <property type="term" value="F:cysteine-type peptidase activity"/>
    <property type="evidence" value="ECO:0007669"/>
    <property type="project" value="UniProtKB-KW"/>
</dbReference>
<feature type="domain" description="Peptidase C1A papain C-terminal" evidence="8">
    <location>
        <begin position="138"/>
        <end position="363"/>
    </location>
</feature>
<keyword evidence="6" id="KW-1015">Disulfide bond</keyword>
<evidence type="ECO:0000256" key="6">
    <source>
        <dbReference type="ARBA" id="ARBA00023157"/>
    </source>
</evidence>
<accession>A0A7I8IWP5</accession>
<evidence type="ECO:0000313" key="10">
    <source>
        <dbReference type="EMBL" id="CAA2622601.1"/>
    </source>
</evidence>
<keyword evidence="3 7" id="KW-0732">Signal</keyword>
<dbReference type="CDD" id="cd02248">
    <property type="entry name" value="Peptidase_C1A"/>
    <property type="match status" value="1"/>
</dbReference>